<keyword evidence="3" id="KW-1185">Reference proteome</keyword>
<reference evidence="2 3" key="1">
    <citation type="journal article" date="2014" name="Mol. Plant">
        <title>Chromosome Scale Genome Assembly and Transcriptome Profiling of Nannochloropsis gaditana in Nitrogen Depletion.</title>
        <authorList>
            <person name="Corteggiani Carpinelli E."/>
            <person name="Telatin A."/>
            <person name="Vitulo N."/>
            <person name="Forcato C."/>
            <person name="D'Angelo M."/>
            <person name="Schiavon R."/>
            <person name="Vezzi A."/>
            <person name="Giacometti G.M."/>
            <person name="Morosinotto T."/>
            <person name="Valle G."/>
        </authorList>
    </citation>
    <scope>NUCLEOTIDE SEQUENCE [LARGE SCALE GENOMIC DNA]</scope>
    <source>
        <strain evidence="2 3">B-31</strain>
    </source>
</reference>
<dbReference type="AlphaFoldDB" id="W7TLE6"/>
<comment type="caution">
    <text evidence="2">The sequence shown here is derived from an EMBL/GenBank/DDBJ whole genome shotgun (WGS) entry which is preliminary data.</text>
</comment>
<dbReference type="EMBL" id="AZIL01002463">
    <property type="protein sequence ID" value="EWM21529.1"/>
    <property type="molecule type" value="Genomic_DNA"/>
</dbReference>
<gene>
    <name evidence="2" type="ORF">Naga_101266g3</name>
</gene>
<accession>W7TLE6</accession>
<feature type="compositionally biased region" description="Polar residues" evidence="1">
    <location>
        <begin position="1"/>
        <end position="18"/>
    </location>
</feature>
<feature type="compositionally biased region" description="Low complexity" evidence="1">
    <location>
        <begin position="46"/>
        <end position="55"/>
    </location>
</feature>
<name>W7TLE6_9STRA</name>
<proteinExistence type="predicted"/>
<evidence type="ECO:0000313" key="2">
    <source>
        <dbReference type="EMBL" id="EWM21529.1"/>
    </source>
</evidence>
<evidence type="ECO:0000313" key="3">
    <source>
        <dbReference type="Proteomes" id="UP000019335"/>
    </source>
</evidence>
<sequence length="187" mass="20721">MHGTPTTSPSDFPQSSLPLDTGLSMPFIPSKHTSPPRAPKWNKMLPSKTSTTSPTDPDPVEMGEHNGQTDTLFGPFWYERLRGLLCCILSSNEVPESSTASILTIALESQSCEKTPPRKVGNQSWDQTRDAIVLVFPSRHVSQRAAVRSRSDIFKTALFLSEACEWILLGRPIYETPRSPHAFDRGP</sequence>
<organism evidence="2 3">
    <name type="scientific">Nannochloropsis gaditana</name>
    <dbReference type="NCBI Taxonomy" id="72520"/>
    <lineage>
        <taxon>Eukaryota</taxon>
        <taxon>Sar</taxon>
        <taxon>Stramenopiles</taxon>
        <taxon>Ochrophyta</taxon>
        <taxon>Eustigmatophyceae</taxon>
        <taxon>Eustigmatales</taxon>
        <taxon>Monodopsidaceae</taxon>
        <taxon>Nannochloropsis</taxon>
    </lineage>
</organism>
<dbReference type="Proteomes" id="UP000019335">
    <property type="component" value="Unassembled WGS sequence"/>
</dbReference>
<evidence type="ECO:0000256" key="1">
    <source>
        <dbReference type="SAM" id="MobiDB-lite"/>
    </source>
</evidence>
<protein>
    <submittedName>
        <fullName evidence="2">Uncharacterized protein</fullName>
    </submittedName>
</protein>
<feature type="region of interest" description="Disordered" evidence="1">
    <location>
        <begin position="1"/>
        <end position="65"/>
    </location>
</feature>